<dbReference type="SUPFAM" id="SSF55347">
    <property type="entry name" value="Glyceraldehyde-3-phosphate dehydrogenase-like, C-terminal domain"/>
    <property type="match status" value="1"/>
</dbReference>
<sequence>MTLTMGFIGFGKSANRYHLPYVNTRKNIKVKTIFARQINEELAAPYEEKGVSFTTNLDELLNDKEIQVVTVCTPAHTHYELAKKVILAGKSVIVEKPFCDTVEHAKELLALGREKGVVVMPYQNRRFDGDFLAVKQVVEQGFLGDIVEVESHIDYFRPGSINHEGPKEEGSFYSLGIHTMDRMISLFGRPDTVTYDIRNNEVDGAVDNYFDVGLHYGNQLKIKLKTNHVVAKDYPRFIVHGTNGSFIKYGEDQQENDLKAGIMPESAGFGEDSPMYYGIAKYRNANGDWIEKQIKTPLGDYGRFYDAAYETIVNGAPKLVKDEEVVTNIEILENGFAAPSPSVYKLEALNLNE</sequence>
<evidence type="ECO:0000313" key="6">
    <source>
        <dbReference type="Proteomes" id="UP000031876"/>
    </source>
</evidence>
<dbReference type="Gene3D" id="3.40.50.720">
    <property type="entry name" value="NAD(P)-binding Rossmann-like Domain"/>
    <property type="match status" value="1"/>
</dbReference>
<dbReference type="AlphaFoldDB" id="A0A0B5NZX4"/>
<evidence type="ECO:0000259" key="2">
    <source>
        <dbReference type="Pfam" id="PF01408"/>
    </source>
</evidence>
<dbReference type="InterPro" id="IPR000683">
    <property type="entry name" value="Gfo/Idh/MocA-like_OxRdtase_N"/>
</dbReference>
<dbReference type="NCBIfam" id="NF007574">
    <property type="entry name" value="PRK10206.1"/>
    <property type="match status" value="1"/>
</dbReference>
<dbReference type="EMBL" id="CP009335">
    <property type="protein sequence ID" value="AJG79042.1"/>
    <property type="molecule type" value="Genomic_DNA"/>
</dbReference>
<dbReference type="PANTHER" id="PTHR43708:SF7">
    <property type="entry name" value="OXIDOREDUCTASE"/>
    <property type="match status" value="1"/>
</dbReference>
<dbReference type="SUPFAM" id="SSF51735">
    <property type="entry name" value="NAD(P)-binding Rossmann-fold domains"/>
    <property type="match status" value="1"/>
</dbReference>
<protein>
    <submittedName>
        <fullName evidence="5">Oxidoreductase</fullName>
    </submittedName>
</protein>
<dbReference type="InterPro" id="IPR051317">
    <property type="entry name" value="Gfo/Idh/MocA_oxidoreduct"/>
</dbReference>
<dbReference type="Proteomes" id="UP000501107">
    <property type="component" value="Chromosome"/>
</dbReference>
<comment type="similarity">
    <text evidence="1">Belongs to the Gfo/Idh/MocA family.</text>
</comment>
<proteinExistence type="inferred from homology"/>
<dbReference type="Pfam" id="PF02894">
    <property type="entry name" value="GFO_IDH_MocA_C"/>
    <property type="match status" value="1"/>
</dbReference>
<evidence type="ECO:0000313" key="5">
    <source>
        <dbReference type="EMBL" id="QKH23109.1"/>
    </source>
</evidence>
<reference evidence="4 6" key="1">
    <citation type="journal article" date="2015" name="Genome Announc.">
        <title>Complete genome sequences for 35 biothreat assay-relevant bacillus species.</title>
        <authorList>
            <person name="Johnson S.L."/>
            <person name="Daligault H.E."/>
            <person name="Davenport K.W."/>
            <person name="Jaissle J."/>
            <person name="Frey K.G."/>
            <person name="Ladner J.T."/>
            <person name="Broomall S.M."/>
            <person name="Bishop-Lilly K.A."/>
            <person name="Bruce D.C."/>
            <person name="Gibbons H.S."/>
            <person name="Coyne S.R."/>
            <person name="Lo C.C."/>
            <person name="Meincke L."/>
            <person name="Munk A.C."/>
            <person name="Koroleva G.I."/>
            <person name="Rosenzweig C.N."/>
            <person name="Palacios G.F."/>
            <person name="Redden C.L."/>
            <person name="Minogue T.D."/>
            <person name="Chain P.S."/>
        </authorList>
    </citation>
    <scope>NUCLEOTIDE SEQUENCE [LARGE SCALE GENOMIC DNA]</scope>
    <source>
        <strain evidence="4 6">HD1011</strain>
    </source>
</reference>
<evidence type="ECO:0000313" key="4">
    <source>
        <dbReference type="EMBL" id="AJG79042.1"/>
    </source>
</evidence>
<evidence type="ECO:0000313" key="7">
    <source>
        <dbReference type="Proteomes" id="UP000501107"/>
    </source>
</evidence>
<gene>
    <name evidence="4" type="ORF">BF38_4567</name>
    <name evidence="5" type="ORF">FOC89_03570</name>
</gene>
<dbReference type="InterPro" id="IPR004104">
    <property type="entry name" value="Gfo/Idh/MocA-like_OxRdtase_C"/>
</dbReference>
<dbReference type="Gene3D" id="3.30.360.10">
    <property type="entry name" value="Dihydrodipicolinate Reductase, domain 2"/>
    <property type="match status" value="1"/>
</dbReference>
<organism evidence="5 7">
    <name type="scientific">Bacillus thuringiensis</name>
    <dbReference type="NCBI Taxonomy" id="1428"/>
    <lineage>
        <taxon>Bacteria</taxon>
        <taxon>Bacillati</taxon>
        <taxon>Bacillota</taxon>
        <taxon>Bacilli</taxon>
        <taxon>Bacillales</taxon>
        <taxon>Bacillaceae</taxon>
        <taxon>Bacillus</taxon>
        <taxon>Bacillus cereus group</taxon>
    </lineage>
</organism>
<dbReference type="PANTHER" id="PTHR43708">
    <property type="entry name" value="CONSERVED EXPRESSED OXIDOREDUCTASE (EUROFUNG)"/>
    <property type="match status" value="1"/>
</dbReference>
<dbReference type="RefSeq" id="WP_000176626.1">
    <property type="nucleotide sequence ID" value="NZ_CP009335.1"/>
</dbReference>
<dbReference type="GO" id="GO:0000166">
    <property type="term" value="F:nucleotide binding"/>
    <property type="evidence" value="ECO:0007669"/>
    <property type="project" value="InterPro"/>
</dbReference>
<evidence type="ECO:0000256" key="1">
    <source>
        <dbReference type="ARBA" id="ARBA00010928"/>
    </source>
</evidence>
<dbReference type="Pfam" id="PF01408">
    <property type="entry name" value="GFO_IDH_MocA"/>
    <property type="match status" value="1"/>
</dbReference>
<accession>A0A0B5NZX4</accession>
<dbReference type="EMBL" id="CP053980">
    <property type="protein sequence ID" value="QKH23109.1"/>
    <property type="molecule type" value="Genomic_DNA"/>
</dbReference>
<name>A0A0B5NZX4_BACTU</name>
<dbReference type="KEGG" id="btw:BF38_4567"/>
<evidence type="ECO:0000259" key="3">
    <source>
        <dbReference type="Pfam" id="PF02894"/>
    </source>
</evidence>
<feature type="domain" description="Gfo/Idh/MocA-like oxidoreductase N-terminal" evidence="2">
    <location>
        <begin position="4"/>
        <end position="121"/>
    </location>
</feature>
<feature type="domain" description="Gfo/Idh/MocA-like oxidoreductase C-terminal" evidence="3">
    <location>
        <begin position="135"/>
        <end position="338"/>
    </location>
</feature>
<dbReference type="Proteomes" id="UP000031876">
    <property type="component" value="Chromosome"/>
</dbReference>
<reference evidence="5 7" key="2">
    <citation type="submission" date="2020-05" db="EMBL/GenBank/DDBJ databases">
        <title>FDA dAtabase for Regulatory Grade micrObial Sequences (FDA-ARGOS): Supporting development and validation of Infectious Disease Dx tests.</title>
        <authorList>
            <person name="Nelson B."/>
            <person name="Plummer A."/>
            <person name="Tallon L."/>
            <person name="Sadzewicz L."/>
            <person name="Zhao X."/>
            <person name="Vavikolanu K."/>
            <person name="Mehta A."/>
            <person name="Aluvathingal J."/>
            <person name="Nadendla S."/>
            <person name="Myers T."/>
            <person name="Yan Y."/>
            <person name="Sichtig H."/>
        </authorList>
    </citation>
    <scope>NUCLEOTIDE SEQUENCE [LARGE SCALE GENOMIC DNA]</scope>
    <source>
        <strain evidence="5 7">FDAARGOS_795</strain>
    </source>
</reference>
<dbReference type="InterPro" id="IPR036291">
    <property type="entry name" value="NAD(P)-bd_dom_sf"/>
</dbReference>